<gene>
    <name evidence="1" type="ORF">AXF42_Ash021068</name>
</gene>
<evidence type="ECO:0000313" key="2">
    <source>
        <dbReference type="Proteomes" id="UP000236161"/>
    </source>
</evidence>
<name>A0A2I0A4I0_9ASPA</name>
<keyword evidence="2" id="KW-1185">Reference proteome</keyword>
<dbReference type="OrthoDB" id="654381at2759"/>
<dbReference type="Proteomes" id="UP000236161">
    <property type="component" value="Unassembled WGS sequence"/>
</dbReference>
<proteinExistence type="predicted"/>
<protein>
    <submittedName>
        <fullName evidence="1">Uncharacterized protein</fullName>
    </submittedName>
</protein>
<reference evidence="1 2" key="1">
    <citation type="journal article" date="2017" name="Nature">
        <title>The Apostasia genome and the evolution of orchids.</title>
        <authorList>
            <person name="Zhang G.Q."/>
            <person name="Liu K.W."/>
            <person name="Li Z."/>
            <person name="Lohaus R."/>
            <person name="Hsiao Y.Y."/>
            <person name="Niu S.C."/>
            <person name="Wang J.Y."/>
            <person name="Lin Y.C."/>
            <person name="Xu Q."/>
            <person name="Chen L.J."/>
            <person name="Yoshida K."/>
            <person name="Fujiwara S."/>
            <person name="Wang Z.W."/>
            <person name="Zhang Y.Q."/>
            <person name="Mitsuda N."/>
            <person name="Wang M."/>
            <person name="Liu G.H."/>
            <person name="Pecoraro L."/>
            <person name="Huang H.X."/>
            <person name="Xiao X.J."/>
            <person name="Lin M."/>
            <person name="Wu X.Y."/>
            <person name="Wu W.L."/>
            <person name="Chen Y.Y."/>
            <person name="Chang S.B."/>
            <person name="Sakamoto S."/>
            <person name="Ohme-Takagi M."/>
            <person name="Yagi M."/>
            <person name="Zeng S.J."/>
            <person name="Shen C.Y."/>
            <person name="Yeh C.M."/>
            <person name="Luo Y.B."/>
            <person name="Tsai W.C."/>
            <person name="Van de Peer Y."/>
            <person name="Liu Z.J."/>
        </authorList>
    </citation>
    <scope>NUCLEOTIDE SEQUENCE [LARGE SCALE GENOMIC DNA]</scope>
    <source>
        <strain evidence="2">cv. Shenzhen</strain>
        <tissue evidence="1">Stem</tissue>
    </source>
</reference>
<organism evidence="1 2">
    <name type="scientific">Apostasia shenzhenica</name>
    <dbReference type="NCBI Taxonomy" id="1088818"/>
    <lineage>
        <taxon>Eukaryota</taxon>
        <taxon>Viridiplantae</taxon>
        <taxon>Streptophyta</taxon>
        <taxon>Embryophyta</taxon>
        <taxon>Tracheophyta</taxon>
        <taxon>Spermatophyta</taxon>
        <taxon>Magnoliopsida</taxon>
        <taxon>Liliopsida</taxon>
        <taxon>Asparagales</taxon>
        <taxon>Orchidaceae</taxon>
        <taxon>Apostasioideae</taxon>
        <taxon>Apostasia</taxon>
    </lineage>
</organism>
<sequence length="98" mass="10789">MVVCEAKSKLGRDESTATMVCISVDHGSKATLLLTIPCHEFKLSVKDSTLHPFKTSLQGVRCGLYAPWTEATYVSCPWGIRVPYFGTLGEQQTLAPHF</sequence>
<dbReference type="AlphaFoldDB" id="A0A2I0A4I0"/>
<accession>A0A2I0A4I0</accession>
<evidence type="ECO:0000313" key="1">
    <source>
        <dbReference type="EMBL" id="PKA50449.1"/>
    </source>
</evidence>
<dbReference type="EMBL" id="KZ452025">
    <property type="protein sequence ID" value="PKA50449.1"/>
    <property type="molecule type" value="Genomic_DNA"/>
</dbReference>